<evidence type="ECO:0000256" key="1">
    <source>
        <dbReference type="SAM" id="Phobius"/>
    </source>
</evidence>
<organism evidence="2 3">
    <name type="scientific">Carboxylicivirga mesophila</name>
    <dbReference type="NCBI Taxonomy" id="1166478"/>
    <lineage>
        <taxon>Bacteria</taxon>
        <taxon>Pseudomonadati</taxon>
        <taxon>Bacteroidota</taxon>
        <taxon>Bacteroidia</taxon>
        <taxon>Marinilabiliales</taxon>
        <taxon>Marinilabiliaceae</taxon>
        <taxon>Carboxylicivirga</taxon>
    </lineage>
</organism>
<keyword evidence="1" id="KW-1133">Transmembrane helix</keyword>
<evidence type="ECO:0000313" key="2">
    <source>
        <dbReference type="EMBL" id="MBS2209862.1"/>
    </source>
</evidence>
<protein>
    <submittedName>
        <fullName evidence="2">Uncharacterized protein</fullName>
    </submittedName>
</protein>
<feature type="transmembrane region" description="Helical" evidence="1">
    <location>
        <begin position="29"/>
        <end position="49"/>
    </location>
</feature>
<accession>A0ABS5K4G7</accession>
<keyword evidence="1" id="KW-0812">Transmembrane</keyword>
<proteinExistence type="predicted"/>
<dbReference type="EMBL" id="JAGUCN010000001">
    <property type="protein sequence ID" value="MBS2209862.1"/>
    <property type="molecule type" value="Genomic_DNA"/>
</dbReference>
<evidence type="ECO:0000313" key="3">
    <source>
        <dbReference type="Proteomes" id="UP000721861"/>
    </source>
</evidence>
<dbReference type="Proteomes" id="UP000721861">
    <property type="component" value="Unassembled WGS sequence"/>
</dbReference>
<name>A0ABS5K4G7_9BACT</name>
<keyword evidence="3" id="KW-1185">Reference proteome</keyword>
<keyword evidence="1" id="KW-0472">Membrane</keyword>
<dbReference type="RefSeq" id="WP_212223720.1">
    <property type="nucleotide sequence ID" value="NZ_JAGUCN010000001.1"/>
</dbReference>
<feature type="transmembrane region" description="Helical" evidence="1">
    <location>
        <begin position="55"/>
        <end position="75"/>
    </location>
</feature>
<reference evidence="2 3" key="1">
    <citation type="journal article" date="2014" name="Int. J. Syst. Evol. Microbiol.">
        <title>Carboxylicivirga gen. nov. in the family Marinilabiliaceae with two novel species, Carboxylicivirga mesophila sp. nov. and Carboxylicivirga taeanensis sp. nov., and reclassification of Cytophaga fermentans as Saccharicrinis fermentans gen. nov., comb. nov.</title>
        <authorList>
            <person name="Yang S.H."/>
            <person name="Seo H.S."/>
            <person name="Woo J.H."/>
            <person name="Oh H.M."/>
            <person name="Jang H."/>
            <person name="Lee J.H."/>
            <person name="Kim S.J."/>
            <person name="Kwon K.K."/>
        </authorList>
    </citation>
    <scope>NUCLEOTIDE SEQUENCE [LARGE SCALE GENOMIC DNA]</scope>
    <source>
        <strain evidence="2 3">JCM 18290</strain>
    </source>
</reference>
<sequence length="84" mass="9541">MSVVYVSVASLAMNLVLGKYRANYRKMSIPWWLLIHASIPVLIPLRIWLDTPVAFIPLFIAIAILGQFIGARYLVPRAKETDKE</sequence>
<comment type="caution">
    <text evidence="2">The sequence shown here is derived from an EMBL/GenBank/DDBJ whole genome shotgun (WGS) entry which is preliminary data.</text>
</comment>
<gene>
    <name evidence="2" type="ORF">KEM09_00495</name>
</gene>